<dbReference type="EMBL" id="CP097899">
    <property type="protein sequence ID" value="URN95410.1"/>
    <property type="molecule type" value="Genomic_DNA"/>
</dbReference>
<keyword evidence="1" id="KW-1133">Transmembrane helix</keyword>
<dbReference type="AlphaFoldDB" id="A0A9J6ZGU2"/>
<name>A0A9J6ZGU2_9BACL</name>
<evidence type="ECO:0000313" key="2">
    <source>
        <dbReference type="EMBL" id="URN95410.1"/>
    </source>
</evidence>
<proteinExistence type="predicted"/>
<evidence type="ECO:0000256" key="1">
    <source>
        <dbReference type="SAM" id="Phobius"/>
    </source>
</evidence>
<keyword evidence="1" id="KW-0472">Membrane</keyword>
<dbReference type="KEGG" id="plig:NAG76_03885"/>
<sequence length="199" mass="23570">MKKVILYVSILCFVFVISFFGYKHSVPQELRLDGKLKLYTLEELEKTSTIIVKASLKEKVSTDIVFDNEKVPYDYRTFSNLEIDEIYENNDTSLKIGDQIKVVEWYANWRDLSGAYTIISSEQYIPLKSNMEYVLFLYQEPGKEYYEIIGVHQGKYTFDNYIAQENESSLGKLSTLEIQEYDEYYINNFKLVYDKYIKQ</sequence>
<reference evidence="2" key="1">
    <citation type="submission" date="2022-05" db="EMBL/GenBank/DDBJ databases">
        <title>Novel bacterial taxa in a minimal lignocellulolytic consortium and its capacity to transform plastics disclosed by genome-resolved metagenomics.</title>
        <authorList>
            <person name="Rodriguez C.A.D."/>
            <person name="Diaz-Garcia L."/>
            <person name="Herrera K."/>
            <person name="Tarazona N.A."/>
            <person name="Sproer C."/>
            <person name="Overmann J."/>
            <person name="Jimenez D.J."/>
        </authorList>
    </citation>
    <scope>NUCLEOTIDE SEQUENCE</scope>
    <source>
        <strain evidence="2">MAG5</strain>
    </source>
</reference>
<organism evidence="2 3">
    <name type="scientific">Candidatus Pristimantibacillus lignocellulolyticus</name>
    <dbReference type="NCBI Taxonomy" id="2994561"/>
    <lineage>
        <taxon>Bacteria</taxon>
        <taxon>Bacillati</taxon>
        <taxon>Bacillota</taxon>
        <taxon>Bacilli</taxon>
        <taxon>Bacillales</taxon>
        <taxon>Paenibacillaceae</taxon>
        <taxon>Candidatus Pristimantibacillus</taxon>
    </lineage>
</organism>
<feature type="transmembrane region" description="Helical" evidence="1">
    <location>
        <begin position="6"/>
        <end position="22"/>
    </location>
</feature>
<dbReference type="Proteomes" id="UP001056756">
    <property type="component" value="Chromosome"/>
</dbReference>
<gene>
    <name evidence="2" type="ORF">NAG76_03885</name>
</gene>
<evidence type="ECO:0000313" key="3">
    <source>
        <dbReference type="Proteomes" id="UP001056756"/>
    </source>
</evidence>
<protein>
    <submittedName>
        <fullName evidence="2">Uncharacterized protein</fullName>
    </submittedName>
</protein>
<accession>A0A9J6ZGU2</accession>
<keyword evidence="1" id="KW-0812">Transmembrane</keyword>